<evidence type="ECO:0000313" key="3">
    <source>
        <dbReference type="Proteomes" id="UP001595607"/>
    </source>
</evidence>
<keyword evidence="3" id="KW-1185">Reference proteome</keyword>
<evidence type="ECO:0000256" key="1">
    <source>
        <dbReference type="SAM" id="MobiDB-lite"/>
    </source>
</evidence>
<evidence type="ECO:0000313" key="2">
    <source>
        <dbReference type="EMBL" id="MFC3303554.1"/>
    </source>
</evidence>
<accession>A0ABV7MDL1</accession>
<evidence type="ECO:0008006" key="4">
    <source>
        <dbReference type="Google" id="ProtNLM"/>
    </source>
</evidence>
<sequence length="109" mass="12020">MRLAAYIIASAGLFLMPGCSTTADRLDLAEAYDLCKTRDSDEARDRCVKNFMALKREQRGADLERCDELLAEQQRQRAVAEGFGVEDGRTGQPLPEECGISVGFSTGER</sequence>
<comment type="caution">
    <text evidence="2">The sequence shown here is derived from an EMBL/GenBank/DDBJ whole genome shotgun (WGS) entry which is preliminary data.</text>
</comment>
<protein>
    <recommendedName>
        <fullName evidence="4">Lipoprotein</fullName>
    </recommendedName>
</protein>
<reference evidence="3" key="1">
    <citation type="journal article" date="2019" name="Int. J. Syst. Evol. Microbiol.">
        <title>The Global Catalogue of Microorganisms (GCM) 10K type strain sequencing project: providing services to taxonomists for standard genome sequencing and annotation.</title>
        <authorList>
            <consortium name="The Broad Institute Genomics Platform"/>
            <consortium name="The Broad Institute Genome Sequencing Center for Infectious Disease"/>
            <person name="Wu L."/>
            <person name="Ma J."/>
        </authorList>
    </citation>
    <scope>NUCLEOTIDE SEQUENCE [LARGE SCALE GENOMIC DNA]</scope>
    <source>
        <strain evidence="3">KCTC 22245</strain>
    </source>
</reference>
<dbReference type="EMBL" id="JBHRVA010000003">
    <property type="protein sequence ID" value="MFC3303554.1"/>
    <property type="molecule type" value="Genomic_DNA"/>
</dbReference>
<feature type="region of interest" description="Disordered" evidence="1">
    <location>
        <begin position="84"/>
        <end position="109"/>
    </location>
</feature>
<name>A0ABV7MDL1_9PROT</name>
<dbReference type="Proteomes" id="UP001595607">
    <property type="component" value="Unassembled WGS sequence"/>
</dbReference>
<proteinExistence type="predicted"/>
<gene>
    <name evidence="2" type="ORF">ACFONP_12520</name>
</gene>
<dbReference type="RefSeq" id="WP_189576214.1">
    <property type="nucleotide sequence ID" value="NZ_BMXU01000002.1"/>
</dbReference>
<organism evidence="2 3">
    <name type="scientific">Parvularcula lutaonensis</name>
    <dbReference type="NCBI Taxonomy" id="491923"/>
    <lineage>
        <taxon>Bacteria</taxon>
        <taxon>Pseudomonadati</taxon>
        <taxon>Pseudomonadota</taxon>
        <taxon>Alphaproteobacteria</taxon>
        <taxon>Parvularculales</taxon>
        <taxon>Parvularculaceae</taxon>
        <taxon>Parvularcula</taxon>
    </lineage>
</organism>